<keyword evidence="3" id="KW-1185">Reference proteome</keyword>
<dbReference type="EMBL" id="BGZK01001418">
    <property type="protein sequence ID" value="GBP79548.1"/>
    <property type="molecule type" value="Genomic_DNA"/>
</dbReference>
<evidence type="ECO:0000313" key="2">
    <source>
        <dbReference type="EMBL" id="GBP79548.1"/>
    </source>
</evidence>
<proteinExistence type="predicted"/>
<organism evidence="2 3">
    <name type="scientific">Eumeta variegata</name>
    <name type="common">Bagworm moth</name>
    <name type="synonym">Eumeta japonica</name>
    <dbReference type="NCBI Taxonomy" id="151549"/>
    <lineage>
        <taxon>Eukaryota</taxon>
        <taxon>Metazoa</taxon>
        <taxon>Ecdysozoa</taxon>
        <taxon>Arthropoda</taxon>
        <taxon>Hexapoda</taxon>
        <taxon>Insecta</taxon>
        <taxon>Pterygota</taxon>
        <taxon>Neoptera</taxon>
        <taxon>Endopterygota</taxon>
        <taxon>Lepidoptera</taxon>
        <taxon>Glossata</taxon>
        <taxon>Ditrysia</taxon>
        <taxon>Tineoidea</taxon>
        <taxon>Psychidae</taxon>
        <taxon>Oiketicinae</taxon>
        <taxon>Eumeta</taxon>
    </lineage>
</organism>
<comment type="caution">
    <text evidence="2">The sequence shown here is derived from an EMBL/GenBank/DDBJ whole genome shotgun (WGS) entry which is preliminary data.</text>
</comment>
<sequence length="190" mass="21119">MHYSSAARGRPIIVEWERRKAFGGPLSSVTHRYVTERYTFHKTRTGADADAQLALTAWRRERLDSMTKNILFPNTTILIYSNVSATEPVTRRGGRLHAQHTADRGPTNAKSRIGFFRRAPPTAADGDADGHGRTRNRTGHKLEAEPSRAGARQKEESPPPVGMRRVMRSFCYILAIPSAGNGRPAELILS</sequence>
<evidence type="ECO:0000256" key="1">
    <source>
        <dbReference type="SAM" id="MobiDB-lite"/>
    </source>
</evidence>
<reference evidence="2 3" key="1">
    <citation type="journal article" date="2019" name="Commun. Biol.">
        <title>The bagworm genome reveals a unique fibroin gene that provides high tensile strength.</title>
        <authorList>
            <person name="Kono N."/>
            <person name="Nakamura H."/>
            <person name="Ohtoshi R."/>
            <person name="Tomita M."/>
            <person name="Numata K."/>
            <person name="Arakawa K."/>
        </authorList>
    </citation>
    <scope>NUCLEOTIDE SEQUENCE [LARGE SCALE GENOMIC DNA]</scope>
</reference>
<dbReference type="Proteomes" id="UP000299102">
    <property type="component" value="Unassembled WGS sequence"/>
</dbReference>
<feature type="region of interest" description="Disordered" evidence="1">
    <location>
        <begin position="91"/>
        <end position="162"/>
    </location>
</feature>
<gene>
    <name evidence="2" type="ORF">EVAR_3508_1</name>
</gene>
<name>A0A4C1YTS0_EUMVA</name>
<accession>A0A4C1YTS0</accession>
<evidence type="ECO:0000313" key="3">
    <source>
        <dbReference type="Proteomes" id="UP000299102"/>
    </source>
</evidence>
<feature type="compositionally biased region" description="Basic and acidic residues" evidence="1">
    <location>
        <begin position="140"/>
        <end position="157"/>
    </location>
</feature>
<protein>
    <submittedName>
        <fullName evidence="2">Uncharacterized protein</fullName>
    </submittedName>
</protein>
<dbReference type="AlphaFoldDB" id="A0A4C1YTS0"/>